<keyword evidence="1" id="KW-1133">Transmembrane helix</keyword>
<accession>B9T188</accession>
<evidence type="ECO:0000259" key="2">
    <source>
        <dbReference type="Pfam" id="PF13456"/>
    </source>
</evidence>
<keyword evidence="1" id="KW-0812">Transmembrane</keyword>
<evidence type="ECO:0000313" key="3">
    <source>
        <dbReference type="EMBL" id="EEF30380.1"/>
    </source>
</evidence>
<dbReference type="CDD" id="cd06222">
    <property type="entry name" value="RNase_H_like"/>
    <property type="match status" value="1"/>
</dbReference>
<keyword evidence="4" id="KW-1185">Reference proteome</keyword>
<dbReference type="Pfam" id="PF13456">
    <property type="entry name" value="RVT_3"/>
    <property type="match status" value="1"/>
</dbReference>
<dbReference type="AlphaFoldDB" id="B9T188"/>
<dbReference type="InParanoid" id="B9T188"/>
<dbReference type="Proteomes" id="UP000008311">
    <property type="component" value="Unassembled WGS sequence"/>
</dbReference>
<keyword evidence="1" id="KW-0472">Membrane</keyword>
<gene>
    <name evidence="3" type="ORF">RCOM_0495440</name>
</gene>
<dbReference type="EMBL" id="EQ974328">
    <property type="protein sequence ID" value="EEF30380.1"/>
    <property type="molecule type" value="Genomic_DNA"/>
</dbReference>
<dbReference type="eggNOG" id="KOG1075">
    <property type="taxonomic scope" value="Eukaryota"/>
</dbReference>
<protein>
    <recommendedName>
        <fullName evidence="2">RNase H type-1 domain-containing protein</fullName>
    </recommendedName>
</protein>
<evidence type="ECO:0000256" key="1">
    <source>
        <dbReference type="SAM" id="Phobius"/>
    </source>
</evidence>
<feature type="domain" description="RNase H type-1" evidence="2">
    <location>
        <begin position="142"/>
        <end position="260"/>
    </location>
</feature>
<sequence length="273" mass="31314">MGRRRRIGDGKKVLYGRNHNFLIIMILSFVVNVLTDMRIYNIPLSPQNSKDKWSWFFDKKGSYMVKSVHRTLRNRGEQVSNHRDYLFWNKHWQLHIPPKGQSYLEQRCIAQKRNDVHQNVPAHQSSGIWTCPVEGWLKCNIDVVVFVANNRLGFGFIFQNDSGTFRAATNGLISGPLDPQVAEALSLREDLCWVKGLDLNYVVSESDCLTLVNAVNKVGVNSSLFGLLIGDCRSFLKEMNHAHIVFVKRFGNRVAHLLARVTDSEVDHGEWFD</sequence>
<dbReference type="InterPro" id="IPR044730">
    <property type="entry name" value="RNase_H-like_dom_plant"/>
</dbReference>
<proteinExistence type="predicted"/>
<feature type="transmembrane region" description="Helical" evidence="1">
    <location>
        <begin position="21"/>
        <end position="40"/>
    </location>
</feature>
<dbReference type="InterPro" id="IPR052929">
    <property type="entry name" value="RNase_H-like_EbsB-rel"/>
</dbReference>
<evidence type="ECO:0000313" key="4">
    <source>
        <dbReference type="Proteomes" id="UP000008311"/>
    </source>
</evidence>
<dbReference type="Gene3D" id="3.30.420.10">
    <property type="entry name" value="Ribonuclease H-like superfamily/Ribonuclease H"/>
    <property type="match status" value="1"/>
</dbReference>
<dbReference type="InterPro" id="IPR002156">
    <property type="entry name" value="RNaseH_domain"/>
</dbReference>
<name>B9T188_RICCO</name>
<dbReference type="PANTHER" id="PTHR47074:SF11">
    <property type="entry name" value="REVERSE TRANSCRIPTASE-LIKE PROTEIN"/>
    <property type="match status" value="1"/>
</dbReference>
<dbReference type="InterPro" id="IPR036397">
    <property type="entry name" value="RNaseH_sf"/>
</dbReference>
<organism evidence="3 4">
    <name type="scientific">Ricinus communis</name>
    <name type="common">Castor bean</name>
    <dbReference type="NCBI Taxonomy" id="3988"/>
    <lineage>
        <taxon>Eukaryota</taxon>
        <taxon>Viridiplantae</taxon>
        <taxon>Streptophyta</taxon>
        <taxon>Embryophyta</taxon>
        <taxon>Tracheophyta</taxon>
        <taxon>Spermatophyta</taxon>
        <taxon>Magnoliopsida</taxon>
        <taxon>eudicotyledons</taxon>
        <taxon>Gunneridae</taxon>
        <taxon>Pentapetalae</taxon>
        <taxon>rosids</taxon>
        <taxon>fabids</taxon>
        <taxon>Malpighiales</taxon>
        <taxon>Euphorbiaceae</taxon>
        <taxon>Acalyphoideae</taxon>
        <taxon>Acalypheae</taxon>
        <taxon>Ricinus</taxon>
    </lineage>
</organism>
<dbReference type="PANTHER" id="PTHR47074">
    <property type="entry name" value="BNAC02G40300D PROTEIN"/>
    <property type="match status" value="1"/>
</dbReference>
<dbReference type="GO" id="GO:0003676">
    <property type="term" value="F:nucleic acid binding"/>
    <property type="evidence" value="ECO:0007669"/>
    <property type="project" value="InterPro"/>
</dbReference>
<dbReference type="GO" id="GO:0004523">
    <property type="term" value="F:RNA-DNA hybrid ribonuclease activity"/>
    <property type="evidence" value="ECO:0007669"/>
    <property type="project" value="InterPro"/>
</dbReference>
<reference evidence="4" key="1">
    <citation type="journal article" date="2010" name="Nat. Biotechnol.">
        <title>Draft genome sequence of the oilseed species Ricinus communis.</title>
        <authorList>
            <person name="Chan A.P."/>
            <person name="Crabtree J."/>
            <person name="Zhao Q."/>
            <person name="Lorenzi H."/>
            <person name="Orvis J."/>
            <person name="Puiu D."/>
            <person name="Melake-Berhan A."/>
            <person name="Jones K.M."/>
            <person name="Redman J."/>
            <person name="Chen G."/>
            <person name="Cahoon E.B."/>
            <person name="Gedil M."/>
            <person name="Stanke M."/>
            <person name="Haas B.J."/>
            <person name="Wortman J.R."/>
            <person name="Fraser-Liggett C.M."/>
            <person name="Ravel J."/>
            <person name="Rabinowicz P.D."/>
        </authorList>
    </citation>
    <scope>NUCLEOTIDE SEQUENCE [LARGE SCALE GENOMIC DNA]</scope>
    <source>
        <strain evidence="4">cv. Hale</strain>
    </source>
</reference>